<dbReference type="InterPro" id="IPR029021">
    <property type="entry name" value="Prot-tyrosine_phosphatase-like"/>
</dbReference>
<dbReference type="OrthoDB" id="273181at2759"/>
<evidence type="ECO:0000313" key="9">
    <source>
        <dbReference type="Proteomes" id="UP000747110"/>
    </source>
</evidence>
<dbReference type="InterPro" id="IPR052832">
    <property type="entry name" value="Starch-Glucan_Phosphatase"/>
</dbReference>
<dbReference type="PANTHER" id="PTHR46642">
    <property type="entry name" value="DUAL SPECIFICITY PHOSPHATASE, SUBGROUP, CATALYTIC DOMAIN"/>
    <property type="match status" value="1"/>
</dbReference>
<dbReference type="EMBL" id="BNCQ01000041">
    <property type="protein sequence ID" value="GIM11954.1"/>
    <property type="molecule type" value="Genomic_DNA"/>
</dbReference>
<reference evidence="7" key="1">
    <citation type="journal article" date="2021" name="Proc. Natl. Acad. Sci. U.S.A.">
        <title>Three genomes in the algal genus Volvox reveal the fate of a haploid sex-determining region after a transition to homothallism.</title>
        <authorList>
            <person name="Yamamoto K."/>
            <person name="Hamaji T."/>
            <person name="Kawai-Toyooka H."/>
            <person name="Matsuzaki R."/>
            <person name="Takahashi F."/>
            <person name="Nishimura Y."/>
            <person name="Kawachi M."/>
            <person name="Noguchi H."/>
            <person name="Minakuchi Y."/>
            <person name="Umen J.G."/>
            <person name="Toyoda A."/>
            <person name="Nozaki H."/>
        </authorList>
    </citation>
    <scope>NUCLEOTIDE SEQUENCE</scope>
    <source>
        <strain evidence="7">NIES-3785</strain>
        <strain evidence="6">NIES-3786</strain>
    </source>
</reference>
<evidence type="ECO:0000256" key="3">
    <source>
        <dbReference type="ARBA" id="ARBA00023277"/>
    </source>
</evidence>
<dbReference type="GO" id="GO:0005983">
    <property type="term" value="P:starch catabolic process"/>
    <property type="evidence" value="ECO:0007669"/>
    <property type="project" value="TreeGrafter"/>
</dbReference>
<organism evidence="7 8">
    <name type="scientific">Volvox reticuliferus</name>
    <dbReference type="NCBI Taxonomy" id="1737510"/>
    <lineage>
        <taxon>Eukaryota</taxon>
        <taxon>Viridiplantae</taxon>
        <taxon>Chlorophyta</taxon>
        <taxon>core chlorophytes</taxon>
        <taxon>Chlorophyceae</taxon>
        <taxon>CS clade</taxon>
        <taxon>Chlamydomonadales</taxon>
        <taxon>Volvocaceae</taxon>
        <taxon>Volvox</taxon>
    </lineage>
</organism>
<dbReference type="SMART" id="SM00195">
    <property type="entry name" value="DSPc"/>
    <property type="match status" value="1"/>
</dbReference>
<dbReference type="PROSITE" id="PS50054">
    <property type="entry name" value="TYR_PHOSPHATASE_DUAL"/>
    <property type="match status" value="1"/>
</dbReference>
<dbReference type="InterPro" id="IPR020422">
    <property type="entry name" value="TYR_PHOSPHATASE_DUAL_dom"/>
</dbReference>
<feature type="domain" description="Tyrosine specific protein phosphatases" evidence="5">
    <location>
        <begin position="162"/>
        <end position="220"/>
    </location>
</feature>
<dbReference type="Proteomes" id="UP000722791">
    <property type="component" value="Unassembled WGS sequence"/>
</dbReference>
<dbReference type="InterPro" id="IPR000387">
    <property type="entry name" value="Tyr_Pase_dom"/>
</dbReference>
<dbReference type="EMBL" id="BNCP01000045">
    <property type="protein sequence ID" value="GIL88449.1"/>
    <property type="molecule type" value="Genomic_DNA"/>
</dbReference>
<keyword evidence="9" id="KW-1185">Reference proteome</keyword>
<name>A0A8J4LV07_9CHLO</name>
<dbReference type="InterPro" id="IPR000340">
    <property type="entry name" value="Dual-sp_phosphatase_cat-dom"/>
</dbReference>
<proteinExistence type="predicted"/>
<feature type="domain" description="Tyrosine-protein phosphatase" evidence="4">
    <location>
        <begin position="85"/>
        <end position="241"/>
    </location>
</feature>
<dbReference type="CDD" id="cd14526">
    <property type="entry name" value="DSP_laforin-like"/>
    <property type="match status" value="1"/>
</dbReference>
<evidence type="ECO:0000256" key="2">
    <source>
        <dbReference type="ARBA" id="ARBA00022912"/>
    </source>
</evidence>
<dbReference type="SUPFAM" id="SSF52799">
    <property type="entry name" value="(Phosphotyrosine protein) phosphatases II"/>
    <property type="match status" value="1"/>
</dbReference>
<gene>
    <name evidence="6" type="ORF">Vretifemale_16410</name>
    <name evidence="7" type="ORF">Vretimale_15395</name>
</gene>
<dbReference type="GO" id="GO:0019203">
    <property type="term" value="F:carbohydrate phosphatase activity"/>
    <property type="evidence" value="ECO:0007669"/>
    <property type="project" value="InterPro"/>
</dbReference>
<evidence type="ECO:0000259" key="5">
    <source>
        <dbReference type="PROSITE" id="PS50056"/>
    </source>
</evidence>
<dbReference type="Proteomes" id="UP000747110">
    <property type="component" value="Unassembled WGS sequence"/>
</dbReference>
<sequence length="298" mass="33376">MQLTKQLQVSTGSYQSSHGNFLSRLIPISDSRRGTPSAQQRLLTRLASYKVDHNAKDDAYNRNMQRQMGWSHLNPYEYHFDRGLYYHEIVPNLICGTQPRNPTDVDILAETEGVTHILNLQQDKDMHYWGVKLEDIRRACARHSINHIRRPARDFDPHSLRRTIPGAVHSLAQALNGDGRVYVHCTAGLGRAPAVCIAYLYWFTNMQLDEAYTFLTNIRPCGPKRDAIRGATYDVLACSGCCAANTGATNNGGHHNSGHNNANGADFHAFDSLSAEAFATLSDDDRFALQYRVLKGLC</sequence>
<evidence type="ECO:0000256" key="1">
    <source>
        <dbReference type="ARBA" id="ARBA00022801"/>
    </source>
</evidence>
<keyword evidence="2" id="KW-0904">Protein phosphatase</keyword>
<evidence type="ECO:0000313" key="8">
    <source>
        <dbReference type="Proteomes" id="UP000722791"/>
    </source>
</evidence>
<evidence type="ECO:0000259" key="4">
    <source>
        <dbReference type="PROSITE" id="PS50054"/>
    </source>
</evidence>
<dbReference type="GO" id="GO:2001070">
    <property type="term" value="F:starch binding"/>
    <property type="evidence" value="ECO:0007669"/>
    <property type="project" value="TreeGrafter"/>
</dbReference>
<dbReference type="Gene3D" id="3.90.190.10">
    <property type="entry name" value="Protein tyrosine phosphatase superfamily"/>
    <property type="match status" value="1"/>
</dbReference>
<dbReference type="PROSITE" id="PS50056">
    <property type="entry name" value="TYR_PHOSPHATASE_2"/>
    <property type="match status" value="1"/>
</dbReference>
<dbReference type="GO" id="GO:0004721">
    <property type="term" value="F:phosphoprotein phosphatase activity"/>
    <property type="evidence" value="ECO:0007669"/>
    <property type="project" value="UniProtKB-KW"/>
</dbReference>
<dbReference type="InterPro" id="IPR045204">
    <property type="entry name" value="DSP_laforin-like"/>
</dbReference>
<evidence type="ECO:0000313" key="6">
    <source>
        <dbReference type="EMBL" id="GIL88449.1"/>
    </source>
</evidence>
<keyword evidence="1" id="KW-0378">Hydrolase</keyword>
<keyword evidence="3" id="KW-0119">Carbohydrate metabolism</keyword>
<evidence type="ECO:0000313" key="7">
    <source>
        <dbReference type="EMBL" id="GIM11954.1"/>
    </source>
</evidence>
<dbReference type="AlphaFoldDB" id="A0A8J4LV07"/>
<dbReference type="GO" id="GO:0009507">
    <property type="term" value="C:chloroplast"/>
    <property type="evidence" value="ECO:0007669"/>
    <property type="project" value="TreeGrafter"/>
</dbReference>
<accession>A0A8J4LV07</accession>
<protein>
    <submittedName>
        <fullName evidence="7">Uncharacterized protein</fullName>
    </submittedName>
</protein>
<dbReference type="Pfam" id="PF00782">
    <property type="entry name" value="DSPc"/>
    <property type="match status" value="1"/>
</dbReference>
<comment type="caution">
    <text evidence="7">The sequence shown here is derived from an EMBL/GenBank/DDBJ whole genome shotgun (WGS) entry which is preliminary data.</text>
</comment>
<dbReference type="PANTHER" id="PTHR46642:SF2">
    <property type="entry name" value="PHOSPHOGLUCAN PHOSPHATASE LSF2, CHLOROPLASTIC"/>
    <property type="match status" value="1"/>
</dbReference>